<dbReference type="OMA" id="CTSIMET"/>
<dbReference type="GO" id="GO:0009570">
    <property type="term" value="C:chloroplast stroma"/>
    <property type="evidence" value="ECO:0007669"/>
    <property type="project" value="EnsemblPlants"/>
</dbReference>
<dbReference type="OrthoDB" id="43364at2759"/>
<dbReference type="Gramene" id="ONK58344">
    <property type="protein sequence ID" value="ONK58344"/>
    <property type="gene ID" value="A4U43_C09F11240"/>
</dbReference>
<evidence type="ECO:0000313" key="2">
    <source>
        <dbReference type="EMBL" id="ONK58344.1"/>
    </source>
</evidence>
<dbReference type="Gene3D" id="3.30.565.10">
    <property type="entry name" value="Histidine kinase-like ATPase, C-terminal domain"/>
    <property type="match status" value="1"/>
</dbReference>
<dbReference type="GO" id="GO:0004673">
    <property type="term" value="F:protein histidine kinase activity"/>
    <property type="evidence" value="ECO:0007669"/>
    <property type="project" value="EnsemblPlants"/>
</dbReference>
<dbReference type="PANTHER" id="PTHR48206">
    <property type="entry name" value="CHLOROPLAST SENSOR KINASE, CHLOROPLASTIC"/>
    <property type="match status" value="1"/>
</dbReference>
<feature type="domain" description="Histidine kinase/HSP90-like ATPase" evidence="1">
    <location>
        <begin position="191"/>
        <end position="311"/>
    </location>
</feature>
<evidence type="ECO:0000259" key="1">
    <source>
        <dbReference type="Pfam" id="PF02518"/>
    </source>
</evidence>
<dbReference type="PANTHER" id="PTHR48206:SF1">
    <property type="entry name" value="CHLOROPLAST SENSOR KINASE, CHLOROPLASTIC"/>
    <property type="match status" value="1"/>
</dbReference>
<sequence>MLLQQSSWQNNVRISHLVEQIRGSLSNIRALSKMLSVHLKRNEISHDITENILMQGDHVKDTLQQLQDAVYLTKDNIVQYNEDMLRRMHDPTYNHQESFKPFLSDYHVREPEEDIAQKMDALLPLGSKRKNVEIPMPPLLLAPIQKHGIRPCIMSEVLKDLVGAAVPLATKQQRFLVLSEVSHPLHVAVEESALRQALSNLIEGALLRTQIGGRVEIYATSAPAGGTFIAIDDNGPDMHYMTQMRSLTPFRENLLSDGKVEDNVTWNFVAGVAVAREVLENYGCVVRVISPRTPDVMLGARGTRIELWLPSNH</sequence>
<dbReference type="SUPFAM" id="SSF55874">
    <property type="entry name" value="ATPase domain of HSP90 chaperone/DNA topoisomerase II/histidine kinase"/>
    <property type="match status" value="1"/>
</dbReference>
<reference evidence="3" key="1">
    <citation type="journal article" date="2017" name="Nat. Commun.">
        <title>The asparagus genome sheds light on the origin and evolution of a young Y chromosome.</title>
        <authorList>
            <person name="Harkess A."/>
            <person name="Zhou J."/>
            <person name="Xu C."/>
            <person name="Bowers J.E."/>
            <person name="Van der Hulst R."/>
            <person name="Ayyampalayam S."/>
            <person name="Mercati F."/>
            <person name="Riccardi P."/>
            <person name="McKain M.R."/>
            <person name="Kakrana A."/>
            <person name="Tang H."/>
            <person name="Ray J."/>
            <person name="Groenendijk J."/>
            <person name="Arikit S."/>
            <person name="Mathioni S.M."/>
            <person name="Nakano M."/>
            <person name="Shan H."/>
            <person name="Telgmann-Rauber A."/>
            <person name="Kanno A."/>
            <person name="Yue Z."/>
            <person name="Chen H."/>
            <person name="Li W."/>
            <person name="Chen Y."/>
            <person name="Xu X."/>
            <person name="Zhang Y."/>
            <person name="Luo S."/>
            <person name="Chen H."/>
            <person name="Gao J."/>
            <person name="Mao Z."/>
            <person name="Pires J.C."/>
            <person name="Luo M."/>
            <person name="Kudrna D."/>
            <person name="Wing R.A."/>
            <person name="Meyers B.C."/>
            <person name="Yi K."/>
            <person name="Kong H."/>
            <person name="Lavrijsen P."/>
            <person name="Sunseri F."/>
            <person name="Falavigna A."/>
            <person name="Ye Y."/>
            <person name="Leebens-Mack J.H."/>
            <person name="Chen G."/>
        </authorList>
    </citation>
    <scope>NUCLEOTIDE SEQUENCE [LARGE SCALE GENOMIC DNA]</scope>
    <source>
        <strain evidence="3">cv. DH0086</strain>
    </source>
</reference>
<name>A0A5P1E6V0_ASPOF</name>
<accession>A0A5P1E6V0</accession>
<dbReference type="GO" id="GO:0048038">
    <property type="term" value="F:quinone binding"/>
    <property type="evidence" value="ECO:0007669"/>
    <property type="project" value="EnsemblPlants"/>
</dbReference>
<evidence type="ECO:0000313" key="3">
    <source>
        <dbReference type="Proteomes" id="UP000243459"/>
    </source>
</evidence>
<dbReference type="InterPro" id="IPR036890">
    <property type="entry name" value="HATPase_C_sf"/>
</dbReference>
<protein>
    <recommendedName>
        <fullName evidence="1">Histidine kinase/HSP90-like ATPase domain-containing protein</fullName>
    </recommendedName>
</protein>
<proteinExistence type="predicted"/>
<dbReference type="Proteomes" id="UP000243459">
    <property type="component" value="Chromosome 9"/>
</dbReference>
<dbReference type="InterPro" id="IPR003594">
    <property type="entry name" value="HATPase_dom"/>
</dbReference>
<dbReference type="GO" id="GO:0051776">
    <property type="term" value="P:detection of redox state"/>
    <property type="evidence" value="ECO:0007669"/>
    <property type="project" value="EnsemblPlants"/>
</dbReference>
<organism evidence="2 3">
    <name type="scientific">Asparagus officinalis</name>
    <name type="common">Garden asparagus</name>
    <dbReference type="NCBI Taxonomy" id="4686"/>
    <lineage>
        <taxon>Eukaryota</taxon>
        <taxon>Viridiplantae</taxon>
        <taxon>Streptophyta</taxon>
        <taxon>Embryophyta</taxon>
        <taxon>Tracheophyta</taxon>
        <taxon>Spermatophyta</taxon>
        <taxon>Magnoliopsida</taxon>
        <taxon>Liliopsida</taxon>
        <taxon>Asparagales</taxon>
        <taxon>Asparagaceae</taxon>
        <taxon>Asparagoideae</taxon>
        <taxon>Asparagus</taxon>
    </lineage>
</organism>
<dbReference type="AlphaFoldDB" id="A0A5P1E6V0"/>
<dbReference type="InterPro" id="IPR053334">
    <property type="entry name" value="Chloroplast_Sensor_Kinase"/>
</dbReference>
<dbReference type="GO" id="GO:0010468">
    <property type="term" value="P:regulation of gene expression"/>
    <property type="evidence" value="ECO:0007669"/>
    <property type="project" value="EnsemblPlants"/>
</dbReference>
<keyword evidence="3" id="KW-1185">Reference proteome</keyword>
<dbReference type="Pfam" id="PF02518">
    <property type="entry name" value="HATPase_c"/>
    <property type="match status" value="1"/>
</dbReference>
<gene>
    <name evidence="2" type="ORF">A4U43_C09F11240</name>
</gene>
<dbReference type="GO" id="GO:0080005">
    <property type="term" value="P:photosystem stoichiometry adjustment"/>
    <property type="evidence" value="ECO:0007669"/>
    <property type="project" value="EnsemblPlants"/>
</dbReference>
<dbReference type="EMBL" id="CM007389">
    <property type="protein sequence ID" value="ONK58344.1"/>
    <property type="molecule type" value="Genomic_DNA"/>
</dbReference>